<keyword evidence="9 13" id="KW-1133">Transmembrane helix</keyword>
<evidence type="ECO:0000256" key="5">
    <source>
        <dbReference type="ARBA" id="ARBA00022679"/>
    </source>
</evidence>
<feature type="repeat" description="PPR" evidence="12">
    <location>
        <begin position="1145"/>
        <end position="1179"/>
    </location>
</feature>
<keyword evidence="5" id="KW-0808">Transferase</keyword>
<dbReference type="InterPro" id="IPR002885">
    <property type="entry name" value="PPR_rpt"/>
</dbReference>
<dbReference type="PANTHER" id="PTHR47926:SF386">
    <property type="entry name" value="PENTATRICOPEPTIDE REPEAT-CONTAINING PROTEIN"/>
    <property type="match status" value="1"/>
</dbReference>
<gene>
    <name evidence="17" type="ORF">WN944_000736</name>
</gene>
<protein>
    <recommendedName>
        <fullName evidence="4">RING-type E3 ubiquitin transferase</fullName>
        <ecNumber evidence="4">2.3.2.27</ecNumber>
    </recommendedName>
</protein>
<feature type="signal peptide" evidence="14">
    <location>
        <begin position="1"/>
        <end position="32"/>
    </location>
</feature>
<dbReference type="InterPro" id="IPR021319">
    <property type="entry name" value="DUF2921"/>
</dbReference>
<dbReference type="GO" id="GO:0012505">
    <property type="term" value="C:endomembrane system"/>
    <property type="evidence" value="ECO:0007669"/>
    <property type="project" value="UniProtKB-SubCell"/>
</dbReference>
<dbReference type="FunFam" id="1.25.40.10:FF:000090">
    <property type="entry name" value="Pentatricopeptide repeat-containing protein, chloroplastic"/>
    <property type="match status" value="1"/>
</dbReference>
<keyword evidence="14" id="KW-0732">Signal</keyword>
<accession>A0AAP0MHW8</accession>
<feature type="repeat" description="PPR" evidence="12">
    <location>
        <begin position="1448"/>
        <end position="1482"/>
    </location>
</feature>
<evidence type="ECO:0000256" key="9">
    <source>
        <dbReference type="ARBA" id="ARBA00022989"/>
    </source>
</evidence>
<dbReference type="Pfam" id="PF20431">
    <property type="entry name" value="E_motif"/>
    <property type="match status" value="1"/>
</dbReference>
<reference evidence="17 18" key="1">
    <citation type="submission" date="2024-05" db="EMBL/GenBank/DDBJ databases">
        <title>Haplotype-resolved chromosome-level genome assembly of Huyou (Citrus changshanensis).</title>
        <authorList>
            <person name="Miao C."/>
            <person name="Chen W."/>
            <person name="Wu Y."/>
            <person name="Wang L."/>
            <person name="Zhao S."/>
            <person name="Grierson D."/>
            <person name="Xu C."/>
            <person name="Chen K."/>
        </authorList>
    </citation>
    <scope>NUCLEOTIDE SEQUENCE [LARGE SCALE GENOMIC DNA]</scope>
    <source>
        <strain evidence="17">01-14</strain>
        <tissue evidence="17">Leaf</tissue>
    </source>
</reference>
<dbReference type="InterPro" id="IPR046848">
    <property type="entry name" value="E_motif"/>
</dbReference>
<feature type="repeat" description="PPR" evidence="12">
    <location>
        <begin position="1654"/>
        <end position="1689"/>
    </location>
</feature>
<comment type="similarity">
    <text evidence="11">Belongs to the PPR family. PCMP-E subfamily.</text>
</comment>
<evidence type="ECO:0000256" key="11">
    <source>
        <dbReference type="ARBA" id="ARBA00061659"/>
    </source>
</evidence>
<feature type="repeat" description="PPR" evidence="12">
    <location>
        <begin position="1347"/>
        <end position="1381"/>
    </location>
</feature>
<comment type="subcellular location">
    <subcellularLocation>
        <location evidence="2">Endomembrane system</location>
        <topology evidence="2">Multi-pass membrane protein</topology>
    </subcellularLocation>
</comment>
<feature type="domain" description="DUF2921" evidence="16">
    <location>
        <begin position="490"/>
        <end position="675"/>
    </location>
</feature>
<keyword evidence="7" id="KW-0677">Repeat</keyword>
<organism evidence="17 18">
    <name type="scientific">Citrus x changshan-huyou</name>
    <dbReference type="NCBI Taxonomy" id="2935761"/>
    <lineage>
        <taxon>Eukaryota</taxon>
        <taxon>Viridiplantae</taxon>
        <taxon>Streptophyta</taxon>
        <taxon>Embryophyta</taxon>
        <taxon>Tracheophyta</taxon>
        <taxon>Spermatophyta</taxon>
        <taxon>Magnoliopsida</taxon>
        <taxon>eudicotyledons</taxon>
        <taxon>Gunneridae</taxon>
        <taxon>Pentapetalae</taxon>
        <taxon>rosids</taxon>
        <taxon>malvids</taxon>
        <taxon>Sapindales</taxon>
        <taxon>Rutaceae</taxon>
        <taxon>Aurantioideae</taxon>
        <taxon>Citrus</taxon>
    </lineage>
</organism>
<evidence type="ECO:0000256" key="4">
    <source>
        <dbReference type="ARBA" id="ARBA00012483"/>
    </source>
</evidence>
<dbReference type="SUPFAM" id="SSF48452">
    <property type="entry name" value="TPR-like"/>
    <property type="match status" value="1"/>
</dbReference>
<dbReference type="GO" id="GO:0009451">
    <property type="term" value="P:RNA modification"/>
    <property type="evidence" value="ECO:0007669"/>
    <property type="project" value="InterPro"/>
</dbReference>
<evidence type="ECO:0000259" key="15">
    <source>
        <dbReference type="Pfam" id="PF11145"/>
    </source>
</evidence>
<evidence type="ECO:0000256" key="10">
    <source>
        <dbReference type="ARBA" id="ARBA00023136"/>
    </source>
</evidence>
<evidence type="ECO:0000256" key="12">
    <source>
        <dbReference type="PROSITE-ProRule" id="PRU00708"/>
    </source>
</evidence>
<dbReference type="GO" id="GO:0061630">
    <property type="term" value="F:ubiquitin protein ligase activity"/>
    <property type="evidence" value="ECO:0007669"/>
    <property type="project" value="UniProtKB-EC"/>
</dbReference>
<feature type="repeat" description="PPR" evidence="12">
    <location>
        <begin position="1756"/>
        <end position="1790"/>
    </location>
</feature>
<dbReference type="EC" id="2.3.2.27" evidence="4"/>
<dbReference type="Proteomes" id="UP001428341">
    <property type="component" value="Unassembled WGS sequence"/>
</dbReference>
<dbReference type="Gene3D" id="1.25.40.10">
    <property type="entry name" value="Tetratricopeptide repeat domain"/>
    <property type="match status" value="6"/>
</dbReference>
<feature type="repeat" description="PPR" evidence="12">
    <location>
        <begin position="1619"/>
        <end position="1653"/>
    </location>
</feature>
<feature type="repeat" description="PPR" evidence="12">
    <location>
        <begin position="1518"/>
        <end position="1552"/>
    </location>
</feature>
<dbReference type="GO" id="GO:0003723">
    <property type="term" value="F:RNA binding"/>
    <property type="evidence" value="ECO:0007669"/>
    <property type="project" value="InterPro"/>
</dbReference>
<keyword evidence="8" id="KW-0833">Ubl conjugation pathway</keyword>
<evidence type="ECO:0000313" key="17">
    <source>
        <dbReference type="EMBL" id="KAK9208382.1"/>
    </source>
</evidence>
<feature type="repeat" description="PPR" evidence="12">
    <location>
        <begin position="1246"/>
        <end position="1280"/>
    </location>
</feature>
<dbReference type="FunFam" id="1.25.40.10:FF:000380">
    <property type="entry name" value="Pentatricopeptide repeat-containing protein, chloroplastic"/>
    <property type="match status" value="1"/>
</dbReference>
<dbReference type="EMBL" id="JBCGBO010000004">
    <property type="protein sequence ID" value="KAK9208382.1"/>
    <property type="molecule type" value="Genomic_DNA"/>
</dbReference>
<keyword evidence="10 13" id="KW-0472">Membrane</keyword>
<dbReference type="Pfam" id="PF13041">
    <property type="entry name" value="PPR_2"/>
    <property type="match status" value="3"/>
</dbReference>
<dbReference type="PANTHER" id="PTHR47926">
    <property type="entry name" value="PENTATRICOPEPTIDE REPEAT-CONTAINING PROTEIN"/>
    <property type="match status" value="1"/>
</dbReference>
<dbReference type="Pfam" id="PF01535">
    <property type="entry name" value="PPR"/>
    <property type="match status" value="6"/>
</dbReference>
<comment type="pathway">
    <text evidence="3">Protein modification; protein ubiquitination.</text>
</comment>
<feature type="repeat" description="PPR" evidence="12">
    <location>
        <begin position="1483"/>
        <end position="1517"/>
    </location>
</feature>
<dbReference type="FunFam" id="1.25.40.10:FF:000646">
    <property type="entry name" value="Pentatricopeptide repeat-containing protein, chloroplastic"/>
    <property type="match status" value="1"/>
</dbReference>
<evidence type="ECO:0000313" key="18">
    <source>
        <dbReference type="Proteomes" id="UP001428341"/>
    </source>
</evidence>
<evidence type="ECO:0000256" key="7">
    <source>
        <dbReference type="ARBA" id="ARBA00022737"/>
    </source>
</evidence>
<sequence length="1982" mass="223270">MGTLPLMLPLRSSCMVWLLVFFSLATSFKAFAKWDDPSVVYTYHRFAEIQEKCGPVLSSASELKPDDDRSSRIRKELSFVNGDCEQEPGGAPLMPFYDKEMHRSPAGPDSFLKLASFWVVDVDPVRRARNTVSVSGIIKIGITERQPFSYRPGWAPKFCKDPGFSSMTILFEGVYIESEENGGERLLCLLGTSMMPTTTTNQLNASHELVAADVYGDKHEDGHQPLVQDDQIMLVLRYSKTFSLMSGNISGEMKSLHERSDFNPYPYQDSLVDEEVFLFKDDNICNTLRRLVSNGMFDIVHSWTSVGSNDDANRFGPFVLSGMSKDNNGGCNNFRLYVQNLHCDPGIDENNIETARVFALFRLIHSWEVGYTSASRTGLSGLTLFAEGMWRSSEGQLCIIGCLGIVGTTSERCNSRICLYFPLTFTITQRTAVFGTITSLNDKDSRTRLWFEKVKRPDLIIEGGYKWNPELKWSYKYSKIMQAKALQTRSKPSVLAKLFLQYPYPYDGSISSLSFLADELSLFTSAVPCAFPKAHGQRSSVTLRVLSSGPLFGRYSLQRSASYQVVEQSSDFSAEMIETSGHLSITGEHFNNISLSFEGIYDSAVGKMYLVACRDVRNIQKNFKEEVNLERGMDCQFEVKVEYPPKDTRWLKNPDIRISVCSKRSKDDPLYSEPVNLKSDPIYYNQQHADVIFRKTFEEILKLLMLTMASVCTRSQLHYISNAVDPIAYISRAMIYVPAVDYISPLISTGEIFFKWKVFESNGSKYDFRRYERFQVLGYIIKVLSLYTLLLTFSLGKKVSESHTREIAQGQKQQRRLPNEKRIILITSAILVIVFLVTQVIRGMIAVETMSLPDEFVHERSRILEWLKEIDGYLLLVPDLFLLPQVVANTFWRNKGTPLRKFYYMGLTSLRVVLHVYDYIRDPVPDYSFGVYLHYPYSNLDLYSKLDHLLVDGVAALFELQFPENFFWWRWDVHALTPTLVDGSDAFGKNQIPVGRTASMASITFTTTPNPKFSHTKPQKPLKLSQTHLTKLRESDNSYESLYKSYFHQISSLSKEKQIREAVDLLTEMKCRNFQIGPEIYGELLQGCVYKRDMYTGQQIHARILKKGDFFARNEYVETKLVVFYSKCDALDVASRLFCRLRVKNVFSWAAIIGLNCRVGLSEKALIGFVEMQEDGVSPDNFVLPNVLKACGALGWIGFGRAVHGYVLKVGFDGCVFVASSLIDMYGKCGVLEEARKVFDGMIARNVVSWNSMIVGYVQNGLNEEAIRVFYEMTLEGVEPTRVSVTSLLSASANLDALDEGKQAHAVAVINGMELDNILGSSIINFYSKVGLLEDAEVVFSRMVERDIVTWNLLIASYVQSGQVEKALNTCRLMRSEYLRFDCVTLASILAAAADTRNIKLGKEGHCYCIRNNFQSDVVVASSIVDMYAKCERIDNAKQVFNSIILRDVVLWNTLLAAYADLGRSGEASRLFYQMQLEGVSPNIISWNSVILGFLRNGQMNEAKDMFLQMQSLGVQPNLITWTTLISGLAQNSCGNEAILFFQEMLETGIKPSTTTITCALSACTDVASLRNGRAIHGYLIRHDLCLPTPIVTSLVDMYAKCGNIHQAERVFDISPSKELPVYNAMISGYAMHGLAVEALALFKNLRQKGIDPDSITFTNILNACSHAGLVNEGLELFVGMVSDHQVKPSMEHFGCVVNLLSRCGNLDEALRVILTMPCDPDAHIIGSLLSIYVKNNETELAEYLSEHLLQLEPDNPGNYVALSNAYAASGRWNEASKVRDIMKEKGLRKNPGCSWIQIGEELHVFVACDRSHPKTEEIYSTLALLGMHDKQPPMEVGWHVEKAFAQRPQLCGALFCCRSKEKKADKTGMDENASQSKAEKSPSFSFLVPVSAFGAPKHEDVISPVRHVRPLTVRATTWQNYNARKALNLLRVRRRMLAKLAKLAKPKDNDEWANFYLELSGSSLPGILFAWTVFPTRLYSA</sequence>
<dbReference type="Pfam" id="PF11145">
    <property type="entry name" value="DUF2921"/>
    <property type="match status" value="1"/>
</dbReference>
<evidence type="ECO:0000256" key="13">
    <source>
        <dbReference type="SAM" id="Phobius"/>
    </source>
</evidence>
<dbReference type="Pfam" id="PF25333">
    <property type="entry name" value="DUF2921_N"/>
    <property type="match status" value="3"/>
</dbReference>
<evidence type="ECO:0000256" key="8">
    <source>
        <dbReference type="ARBA" id="ARBA00022786"/>
    </source>
</evidence>
<evidence type="ECO:0000256" key="6">
    <source>
        <dbReference type="ARBA" id="ARBA00022692"/>
    </source>
</evidence>
<comment type="caution">
    <text evidence="17">The sequence shown here is derived from an EMBL/GenBank/DDBJ whole genome shotgun (WGS) entry which is preliminary data.</text>
</comment>
<evidence type="ECO:0000256" key="1">
    <source>
        <dbReference type="ARBA" id="ARBA00000900"/>
    </source>
</evidence>
<proteinExistence type="inferred from homology"/>
<dbReference type="FunFam" id="1.25.40.10:FF:000196">
    <property type="entry name" value="Pentatricopeptide repeat-containing protein At4g14850"/>
    <property type="match status" value="1"/>
</dbReference>
<evidence type="ECO:0000259" key="16">
    <source>
        <dbReference type="Pfam" id="PF25333"/>
    </source>
</evidence>
<dbReference type="InterPro" id="IPR011990">
    <property type="entry name" value="TPR-like_helical_dom_sf"/>
</dbReference>
<name>A0AAP0MHW8_9ROSI</name>
<dbReference type="InterPro" id="IPR046960">
    <property type="entry name" value="PPR_At4g14850-like_plant"/>
</dbReference>
<feature type="transmembrane region" description="Helical" evidence="13">
    <location>
        <begin position="823"/>
        <end position="845"/>
    </location>
</feature>
<keyword evidence="18" id="KW-1185">Reference proteome</keyword>
<feature type="domain" description="DUF2921" evidence="16">
    <location>
        <begin position="51"/>
        <end position="263"/>
    </location>
</feature>
<feature type="chain" id="PRO_5042860468" description="RING-type E3 ubiquitin transferase" evidence="14">
    <location>
        <begin position="33"/>
        <end position="1982"/>
    </location>
</feature>
<evidence type="ECO:0000256" key="2">
    <source>
        <dbReference type="ARBA" id="ARBA00004127"/>
    </source>
</evidence>
<feature type="transmembrane region" description="Helical" evidence="13">
    <location>
        <begin position="776"/>
        <end position="795"/>
    </location>
</feature>
<dbReference type="InterPro" id="IPR057425">
    <property type="entry name" value="DUF2921_N"/>
</dbReference>
<feature type="domain" description="SWEET-like" evidence="15">
    <location>
        <begin position="688"/>
        <end position="944"/>
    </location>
</feature>
<evidence type="ECO:0000256" key="14">
    <source>
        <dbReference type="SAM" id="SignalP"/>
    </source>
</evidence>
<keyword evidence="6 13" id="KW-0812">Transmembrane</keyword>
<comment type="catalytic activity">
    <reaction evidence="1">
        <text>S-ubiquitinyl-[E2 ubiquitin-conjugating enzyme]-L-cysteine + [acceptor protein]-L-lysine = [E2 ubiquitin-conjugating enzyme]-L-cysteine + N(6)-ubiquitinyl-[acceptor protein]-L-lysine.</text>
        <dbReference type="EC" id="2.3.2.27"/>
    </reaction>
</comment>
<dbReference type="NCBIfam" id="TIGR00756">
    <property type="entry name" value="PPR"/>
    <property type="match status" value="8"/>
</dbReference>
<dbReference type="PROSITE" id="PS51375">
    <property type="entry name" value="PPR"/>
    <property type="match status" value="9"/>
</dbReference>
<evidence type="ECO:0000256" key="3">
    <source>
        <dbReference type="ARBA" id="ARBA00004906"/>
    </source>
</evidence>
<feature type="domain" description="DUF2921" evidence="16">
    <location>
        <begin position="277"/>
        <end position="454"/>
    </location>
</feature>